<dbReference type="PANTHER" id="PTHR46401">
    <property type="entry name" value="GLYCOSYLTRANSFERASE WBBK-RELATED"/>
    <property type="match status" value="1"/>
</dbReference>
<dbReference type="InterPro" id="IPR028098">
    <property type="entry name" value="Glyco_trans_4-like_N"/>
</dbReference>
<proteinExistence type="predicted"/>
<sequence>MKILIDARLYGLENAGIGRYVMSLVQEIYKLDQKNDYVIVLNGKYFNELKFGEKWKKVMFSGKHYGFSEQLKLPRLIDAEKPDLVHFPHFNVPIRYKGKYVVTIHDMLMHKQKGVEATTLPRVVYYTKRLGYRKVFSNAIRRSEKVIVPTKYVQNEVCRYYKLQREKVIVTYEGVDKNIWAHAGTEKTVLRKYGLVGKYFVYAGNAYPHKNLARAIEAVTFLNKRLNDENVVLAIATSRGVFQERLVRIVDNLDARKYVKLLGFVPDDELGNIYAQSLGFVFPTLSEGFGLPGLEAMSAGTLALVSEIPVLKEVYRDHAIYFNPHDFSSIERTMKNVMEMDPKKRRKMIIEGKKLVERYSWEKMARETLAVYEEAAK</sequence>
<dbReference type="PANTHER" id="PTHR46401:SF2">
    <property type="entry name" value="GLYCOSYLTRANSFERASE WBBK-RELATED"/>
    <property type="match status" value="1"/>
</dbReference>
<protein>
    <recommendedName>
        <fullName evidence="6">Glycosyl transferase family 1</fullName>
    </recommendedName>
</protein>
<dbReference type="CDD" id="cd03809">
    <property type="entry name" value="GT4_MtfB-like"/>
    <property type="match status" value="1"/>
</dbReference>
<reference evidence="4 5" key="1">
    <citation type="journal article" date="2016" name="Nat. Commun.">
        <title>Thousands of microbial genomes shed light on interconnected biogeochemical processes in an aquifer system.</title>
        <authorList>
            <person name="Anantharaman K."/>
            <person name="Brown C.T."/>
            <person name="Hug L.A."/>
            <person name="Sharon I."/>
            <person name="Castelle C.J."/>
            <person name="Probst A.J."/>
            <person name="Thomas B.C."/>
            <person name="Singh A."/>
            <person name="Wilkins M.J."/>
            <person name="Karaoz U."/>
            <person name="Brodie E.L."/>
            <person name="Williams K.H."/>
            <person name="Hubbard S.S."/>
            <person name="Banfield J.F."/>
        </authorList>
    </citation>
    <scope>NUCLEOTIDE SEQUENCE [LARGE SCALE GENOMIC DNA]</scope>
</reference>
<organism evidence="4 5">
    <name type="scientific">candidate division WWE3 bacterium RIFOXYC1_FULL_39_7</name>
    <dbReference type="NCBI Taxonomy" id="1802643"/>
    <lineage>
        <taxon>Bacteria</taxon>
        <taxon>Katanobacteria</taxon>
    </lineage>
</organism>
<dbReference type="Pfam" id="PF00534">
    <property type="entry name" value="Glycos_transf_1"/>
    <property type="match status" value="1"/>
</dbReference>
<feature type="domain" description="Glycosyl transferase family 1" evidence="2">
    <location>
        <begin position="198"/>
        <end position="354"/>
    </location>
</feature>
<dbReference type="Pfam" id="PF13439">
    <property type="entry name" value="Glyco_transf_4"/>
    <property type="match status" value="1"/>
</dbReference>
<dbReference type="EMBL" id="MEWA01000020">
    <property type="protein sequence ID" value="OGC69529.1"/>
    <property type="molecule type" value="Genomic_DNA"/>
</dbReference>
<dbReference type="SUPFAM" id="SSF53756">
    <property type="entry name" value="UDP-Glycosyltransferase/glycogen phosphorylase"/>
    <property type="match status" value="1"/>
</dbReference>
<dbReference type="GO" id="GO:0009103">
    <property type="term" value="P:lipopolysaccharide biosynthetic process"/>
    <property type="evidence" value="ECO:0007669"/>
    <property type="project" value="TreeGrafter"/>
</dbReference>
<dbReference type="Gene3D" id="3.40.50.2000">
    <property type="entry name" value="Glycogen Phosphorylase B"/>
    <property type="match status" value="2"/>
</dbReference>
<feature type="domain" description="Glycosyltransferase subfamily 4-like N-terminal" evidence="3">
    <location>
        <begin position="16"/>
        <end position="176"/>
    </location>
</feature>
<dbReference type="AlphaFoldDB" id="A0A1F4WJH9"/>
<evidence type="ECO:0000313" key="5">
    <source>
        <dbReference type="Proteomes" id="UP000179113"/>
    </source>
</evidence>
<dbReference type="Proteomes" id="UP000179113">
    <property type="component" value="Unassembled WGS sequence"/>
</dbReference>
<dbReference type="GO" id="GO:0016757">
    <property type="term" value="F:glycosyltransferase activity"/>
    <property type="evidence" value="ECO:0007669"/>
    <property type="project" value="InterPro"/>
</dbReference>
<gene>
    <name evidence="4" type="ORF">A2415_05250</name>
</gene>
<keyword evidence="1" id="KW-0808">Transferase</keyword>
<accession>A0A1F4WJH9</accession>
<comment type="caution">
    <text evidence="4">The sequence shown here is derived from an EMBL/GenBank/DDBJ whole genome shotgun (WGS) entry which is preliminary data.</text>
</comment>
<name>A0A1F4WJH9_UNCKA</name>
<evidence type="ECO:0000313" key="4">
    <source>
        <dbReference type="EMBL" id="OGC69529.1"/>
    </source>
</evidence>
<evidence type="ECO:0000256" key="1">
    <source>
        <dbReference type="ARBA" id="ARBA00022679"/>
    </source>
</evidence>
<dbReference type="InterPro" id="IPR001296">
    <property type="entry name" value="Glyco_trans_1"/>
</dbReference>
<evidence type="ECO:0000259" key="3">
    <source>
        <dbReference type="Pfam" id="PF13439"/>
    </source>
</evidence>
<evidence type="ECO:0008006" key="6">
    <source>
        <dbReference type="Google" id="ProtNLM"/>
    </source>
</evidence>
<evidence type="ECO:0000259" key="2">
    <source>
        <dbReference type="Pfam" id="PF00534"/>
    </source>
</evidence>